<dbReference type="CDD" id="cd00761">
    <property type="entry name" value="Glyco_tranf_GTA_type"/>
    <property type="match status" value="1"/>
</dbReference>
<comment type="caution">
    <text evidence="2">The sequence shown here is derived from an EMBL/GenBank/DDBJ whole genome shotgun (WGS) entry which is preliminary data.</text>
</comment>
<accession>A0AAW5C170</accession>
<dbReference type="InterPro" id="IPR029044">
    <property type="entry name" value="Nucleotide-diphossugar_trans"/>
</dbReference>
<evidence type="ECO:0000259" key="1">
    <source>
        <dbReference type="Pfam" id="PF00535"/>
    </source>
</evidence>
<sequence length="338" mass="38879">MKKRLSVIIPMYNAKAYIKRCIDSILNQGFEGLEIIAVDDGSTDATCSVIQGYADERIRLVRQEKKGVSAARNAGLDLAQGTYVVFADADDYLLDGSLKAMYGTITAQDAELAVFGYINEKNGVPYEKKYAGLQVMERDMAFIHLFRTPAFRGVLWNKIFVRHIIEELHIRFPVEYTHGEDLIFVTRYLKQCSHICVNPRLVYMYAENPDSLCRQMYHKNEFNGKYLILYEAEKVVFSYIEQEGRPVLDAFERKHVETCIDILNRLAHFKLFRHEMAGEIASDIKSHAGQYLFTPDRHPRKLVNIISVLLVCVSPQLFMRVYHAVKTLAWSLGFRSKV</sequence>
<dbReference type="PANTHER" id="PTHR22916:SF3">
    <property type="entry name" value="UDP-GLCNAC:BETAGAL BETA-1,3-N-ACETYLGLUCOSAMINYLTRANSFERASE-LIKE PROTEIN 1"/>
    <property type="match status" value="1"/>
</dbReference>
<dbReference type="SUPFAM" id="SSF53448">
    <property type="entry name" value="Nucleotide-diphospho-sugar transferases"/>
    <property type="match status" value="1"/>
</dbReference>
<dbReference type="RefSeq" id="WP_227115916.1">
    <property type="nucleotide sequence ID" value="NZ_JAAITT010000006.1"/>
</dbReference>
<dbReference type="Gene3D" id="3.90.550.10">
    <property type="entry name" value="Spore Coat Polysaccharide Biosynthesis Protein SpsA, Chain A"/>
    <property type="match status" value="1"/>
</dbReference>
<evidence type="ECO:0000313" key="2">
    <source>
        <dbReference type="EMBL" id="MCG4745913.1"/>
    </source>
</evidence>
<dbReference type="GO" id="GO:0016758">
    <property type="term" value="F:hexosyltransferase activity"/>
    <property type="evidence" value="ECO:0007669"/>
    <property type="project" value="UniProtKB-ARBA"/>
</dbReference>
<dbReference type="AlphaFoldDB" id="A0AAW5C170"/>
<feature type="domain" description="Glycosyltransferase 2-like" evidence="1">
    <location>
        <begin position="6"/>
        <end position="123"/>
    </location>
</feature>
<dbReference type="Proteomes" id="UP001299608">
    <property type="component" value="Unassembled WGS sequence"/>
</dbReference>
<organism evidence="2 3">
    <name type="scientific">Enterocloster aldenensis</name>
    <dbReference type="NCBI Taxonomy" id="358742"/>
    <lineage>
        <taxon>Bacteria</taxon>
        <taxon>Bacillati</taxon>
        <taxon>Bacillota</taxon>
        <taxon>Clostridia</taxon>
        <taxon>Lachnospirales</taxon>
        <taxon>Lachnospiraceae</taxon>
        <taxon>Enterocloster</taxon>
    </lineage>
</organism>
<dbReference type="PANTHER" id="PTHR22916">
    <property type="entry name" value="GLYCOSYLTRANSFERASE"/>
    <property type="match status" value="1"/>
</dbReference>
<gene>
    <name evidence="2" type="ORF">L0N08_10860</name>
</gene>
<dbReference type="InterPro" id="IPR001173">
    <property type="entry name" value="Glyco_trans_2-like"/>
</dbReference>
<name>A0AAW5C170_9FIRM</name>
<dbReference type="Pfam" id="PF00535">
    <property type="entry name" value="Glycos_transf_2"/>
    <property type="match status" value="1"/>
</dbReference>
<reference evidence="2" key="1">
    <citation type="submission" date="2022-01" db="EMBL/GenBank/DDBJ databases">
        <title>Collection of gut derived symbiotic bacterial strains cultured from healthy donors.</title>
        <authorList>
            <person name="Lin H."/>
            <person name="Kohout C."/>
            <person name="Waligurski E."/>
            <person name="Pamer E.G."/>
        </authorList>
    </citation>
    <scope>NUCLEOTIDE SEQUENCE</scope>
    <source>
        <strain evidence="2">DFI.6.55</strain>
    </source>
</reference>
<protein>
    <submittedName>
        <fullName evidence="2">Glycosyltransferase family 2 protein</fullName>
    </submittedName>
</protein>
<dbReference type="EMBL" id="JAKNGE010000011">
    <property type="protein sequence ID" value="MCG4745913.1"/>
    <property type="molecule type" value="Genomic_DNA"/>
</dbReference>
<proteinExistence type="predicted"/>
<evidence type="ECO:0000313" key="3">
    <source>
        <dbReference type="Proteomes" id="UP001299608"/>
    </source>
</evidence>